<dbReference type="SUPFAM" id="SSF51735">
    <property type="entry name" value="NAD(P)-binding Rossmann-fold domains"/>
    <property type="match status" value="1"/>
</dbReference>
<dbReference type="InterPro" id="IPR023866">
    <property type="entry name" value="SbnB"/>
</dbReference>
<dbReference type="InterPro" id="IPR003462">
    <property type="entry name" value="ODC_Mu_crystall"/>
</dbReference>
<reference evidence="1 2" key="1">
    <citation type="submission" date="2021-03" db="EMBL/GenBank/DDBJ databases">
        <title>Genomic Encyclopedia of Type Strains, Phase IV (KMG-IV): sequencing the most valuable type-strain genomes for metagenomic binning, comparative biology and taxonomic classification.</title>
        <authorList>
            <person name="Goeker M."/>
        </authorList>
    </citation>
    <scope>NUCLEOTIDE SEQUENCE [LARGE SCALE GENOMIC DNA]</scope>
    <source>
        <strain evidence="1 2">DSM 24738</strain>
    </source>
</reference>
<dbReference type="InterPro" id="IPR023401">
    <property type="entry name" value="ODC_N"/>
</dbReference>
<evidence type="ECO:0000313" key="1">
    <source>
        <dbReference type="EMBL" id="MBP1933319.1"/>
    </source>
</evidence>
<comment type="caution">
    <text evidence="1">The sequence shown here is derived from an EMBL/GenBank/DDBJ whole genome shotgun (WGS) entry which is preliminary data.</text>
</comment>
<protein>
    <submittedName>
        <fullName evidence="1">Ornithine cyclodeaminase</fullName>
        <ecNumber evidence="1">4.3.1.12</ecNumber>
    </submittedName>
</protein>
<dbReference type="PANTHER" id="PTHR13812">
    <property type="entry name" value="KETIMINE REDUCTASE MU-CRYSTALLIN"/>
    <property type="match status" value="1"/>
</dbReference>
<dbReference type="Proteomes" id="UP001519343">
    <property type="component" value="Unassembled WGS sequence"/>
</dbReference>
<accession>A0ABS4GSR2</accession>
<dbReference type="InterPro" id="IPR036291">
    <property type="entry name" value="NAD(P)-bd_dom_sf"/>
</dbReference>
<gene>
    <name evidence="1" type="ORF">J2Z37_003332</name>
</gene>
<dbReference type="RefSeq" id="WP_209811328.1">
    <property type="nucleotide sequence ID" value="NZ_JAGGKT010000010.1"/>
</dbReference>
<organism evidence="1 2">
    <name type="scientific">Ammoniphilus resinae</name>
    <dbReference type="NCBI Taxonomy" id="861532"/>
    <lineage>
        <taxon>Bacteria</taxon>
        <taxon>Bacillati</taxon>
        <taxon>Bacillota</taxon>
        <taxon>Bacilli</taxon>
        <taxon>Bacillales</taxon>
        <taxon>Paenibacillaceae</taxon>
        <taxon>Aneurinibacillus group</taxon>
        <taxon>Ammoniphilus</taxon>
    </lineage>
</organism>
<dbReference type="PANTHER" id="PTHR13812:SF19">
    <property type="entry name" value="KETIMINE REDUCTASE MU-CRYSTALLIN"/>
    <property type="match status" value="1"/>
</dbReference>
<keyword evidence="1" id="KW-0456">Lyase</keyword>
<dbReference type="Pfam" id="PF02423">
    <property type="entry name" value="OCD_Mu_crystall"/>
    <property type="match status" value="1"/>
</dbReference>
<keyword evidence="2" id="KW-1185">Reference proteome</keyword>
<dbReference type="NCBIfam" id="TIGR03944">
    <property type="entry name" value="dehyd_SbnB_fam"/>
    <property type="match status" value="1"/>
</dbReference>
<dbReference type="EC" id="4.3.1.12" evidence="1"/>
<dbReference type="PIRSF" id="PIRSF001439">
    <property type="entry name" value="CryM"/>
    <property type="match status" value="1"/>
</dbReference>
<dbReference type="Gene3D" id="3.30.1780.10">
    <property type="entry name" value="ornithine cyclodeaminase, domain 1"/>
    <property type="match status" value="1"/>
</dbReference>
<dbReference type="EMBL" id="JAGGKT010000010">
    <property type="protein sequence ID" value="MBP1933319.1"/>
    <property type="molecule type" value="Genomic_DNA"/>
</dbReference>
<evidence type="ECO:0000313" key="2">
    <source>
        <dbReference type="Proteomes" id="UP001519343"/>
    </source>
</evidence>
<proteinExistence type="predicted"/>
<dbReference type="GO" id="GO:0008473">
    <property type="term" value="F:ornithine cyclodeaminase activity"/>
    <property type="evidence" value="ECO:0007669"/>
    <property type="project" value="UniProtKB-EC"/>
</dbReference>
<name>A0ABS4GSR2_9BACL</name>
<dbReference type="Gene3D" id="3.40.50.720">
    <property type="entry name" value="NAD(P)-binding Rossmann-like Domain"/>
    <property type="match status" value="1"/>
</dbReference>
<sequence>MLYLNQKDILAMGIHWDELIQTVKKTVFHLDQGDYSQPIKPYLRYGNPKNRIIAMPAYIGGDIDTAGIKWISSFPDNIHRQLPRAHSVVILNDPATGKPAAILHTPLVSMIRTASVSGLMLKHYLNQRPSHKAILGIIGWGPIGQYHFKMCMEQFGHFIERVVLYDLRPIDKKNIPLAYQHQVKVAESWQEAYMESDIVLTCTASDYRYIDRNPKPGSLLMHISLRDYKKEALDSIGTIIVDDWDEVCRENTDIEVLHKESGLEKKDTHSLADVVCRQSLSGCDLSQPVLFSPMGMAVFDISVSAHYVRVAQTQGMGQWLD</sequence>